<gene>
    <name evidence="11" type="ORF">ACFYXQ_15360</name>
</gene>
<keyword evidence="4 7" id="KW-0285">Flavoprotein</keyword>
<dbReference type="InterPro" id="IPR009100">
    <property type="entry name" value="AcylCoA_DH/oxidase_NM_dom_sf"/>
</dbReference>
<evidence type="ECO:0000259" key="10">
    <source>
        <dbReference type="Pfam" id="PF02771"/>
    </source>
</evidence>
<dbReference type="Proteomes" id="UP001601992">
    <property type="component" value="Unassembled WGS sequence"/>
</dbReference>
<organism evidence="11 12">
    <name type="scientific">Nocardia jiangxiensis</name>
    <dbReference type="NCBI Taxonomy" id="282685"/>
    <lineage>
        <taxon>Bacteria</taxon>
        <taxon>Bacillati</taxon>
        <taxon>Actinomycetota</taxon>
        <taxon>Actinomycetes</taxon>
        <taxon>Mycobacteriales</taxon>
        <taxon>Nocardiaceae</taxon>
        <taxon>Nocardia</taxon>
    </lineage>
</organism>
<dbReference type="SUPFAM" id="SSF47203">
    <property type="entry name" value="Acyl-CoA dehydrogenase C-terminal domain-like"/>
    <property type="match status" value="1"/>
</dbReference>
<dbReference type="InterPro" id="IPR036250">
    <property type="entry name" value="AcylCo_DH-like_C"/>
</dbReference>
<comment type="cofactor">
    <cofactor evidence="1 7">
        <name>FAD</name>
        <dbReference type="ChEBI" id="CHEBI:57692"/>
    </cofactor>
</comment>
<evidence type="ECO:0000313" key="12">
    <source>
        <dbReference type="Proteomes" id="UP001601992"/>
    </source>
</evidence>
<dbReference type="InterPro" id="IPR046373">
    <property type="entry name" value="Acyl-CoA_Oxase/DH_mid-dom_sf"/>
</dbReference>
<name>A0ABW6S141_9NOCA</name>
<feature type="domain" description="Acyl-CoA dehydrogenase/oxidase N-terminal" evidence="10">
    <location>
        <begin position="11"/>
        <end position="127"/>
    </location>
</feature>
<evidence type="ECO:0000256" key="7">
    <source>
        <dbReference type="RuleBase" id="RU362125"/>
    </source>
</evidence>
<dbReference type="Gene3D" id="1.10.540.10">
    <property type="entry name" value="Acyl-CoA dehydrogenase/oxidase, N-terminal domain"/>
    <property type="match status" value="1"/>
</dbReference>
<evidence type="ECO:0000256" key="6">
    <source>
        <dbReference type="ARBA" id="ARBA00023002"/>
    </source>
</evidence>
<feature type="domain" description="Acyl-CoA dehydrogenase/oxidase C-terminal" evidence="8">
    <location>
        <begin position="245"/>
        <end position="392"/>
    </location>
</feature>
<dbReference type="InterPro" id="IPR013786">
    <property type="entry name" value="AcylCoA_DH/ox_N"/>
</dbReference>
<dbReference type="Pfam" id="PF02771">
    <property type="entry name" value="Acyl-CoA_dh_N"/>
    <property type="match status" value="1"/>
</dbReference>
<dbReference type="InterPro" id="IPR009075">
    <property type="entry name" value="AcylCo_DH/oxidase_C"/>
</dbReference>
<proteinExistence type="inferred from homology"/>
<keyword evidence="5 7" id="KW-0274">FAD</keyword>
<dbReference type="SUPFAM" id="SSF56645">
    <property type="entry name" value="Acyl-CoA dehydrogenase NM domain-like"/>
    <property type="match status" value="1"/>
</dbReference>
<evidence type="ECO:0000256" key="4">
    <source>
        <dbReference type="ARBA" id="ARBA00022630"/>
    </source>
</evidence>
<reference evidence="11 12" key="1">
    <citation type="submission" date="2024-10" db="EMBL/GenBank/DDBJ databases">
        <title>The Natural Products Discovery Center: Release of the First 8490 Sequenced Strains for Exploring Actinobacteria Biosynthetic Diversity.</title>
        <authorList>
            <person name="Kalkreuter E."/>
            <person name="Kautsar S.A."/>
            <person name="Yang D."/>
            <person name="Bader C.D."/>
            <person name="Teijaro C.N."/>
            <person name="Fluegel L."/>
            <person name="Davis C.M."/>
            <person name="Simpson J.R."/>
            <person name="Lauterbach L."/>
            <person name="Steele A.D."/>
            <person name="Gui C."/>
            <person name="Meng S."/>
            <person name="Li G."/>
            <person name="Viehrig K."/>
            <person name="Ye F."/>
            <person name="Su P."/>
            <person name="Kiefer A.F."/>
            <person name="Nichols A."/>
            <person name="Cepeda A.J."/>
            <person name="Yan W."/>
            <person name="Fan B."/>
            <person name="Jiang Y."/>
            <person name="Adhikari A."/>
            <person name="Zheng C.-J."/>
            <person name="Schuster L."/>
            <person name="Cowan T.M."/>
            <person name="Smanski M.J."/>
            <person name="Chevrette M.G."/>
            <person name="De Carvalho L.P.S."/>
            <person name="Shen B."/>
        </authorList>
    </citation>
    <scope>NUCLEOTIDE SEQUENCE [LARGE SCALE GENOMIC DNA]</scope>
    <source>
        <strain evidence="11 12">NPDC002593</strain>
    </source>
</reference>
<dbReference type="InterPro" id="IPR050741">
    <property type="entry name" value="Acyl-CoA_dehydrogenase"/>
</dbReference>
<evidence type="ECO:0000313" key="11">
    <source>
        <dbReference type="EMBL" id="MFF3569150.1"/>
    </source>
</evidence>
<dbReference type="Gene3D" id="2.40.110.10">
    <property type="entry name" value="Butyryl-CoA Dehydrogenase, subunit A, domain 2"/>
    <property type="match status" value="1"/>
</dbReference>
<evidence type="ECO:0000256" key="3">
    <source>
        <dbReference type="ARBA" id="ARBA00011738"/>
    </source>
</evidence>
<dbReference type="PANTHER" id="PTHR48083">
    <property type="entry name" value="MEDIUM-CHAIN SPECIFIC ACYL-COA DEHYDROGENASE, MITOCHONDRIAL-RELATED"/>
    <property type="match status" value="1"/>
</dbReference>
<comment type="caution">
    <text evidence="11">The sequence shown here is derived from an EMBL/GenBank/DDBJ whole genome shotgun (WGS) entry which is preliminary data.</text>
</comment>
<evidence type="ECO:0000259" key="8">
    <source>
        <dbReference type="Pfam" id="PF00441"/>
    </source>
</evidence>
<dbReference type="EMBL" id="JBIAQY010000004">
    <property type="protein sequence ID" value="MFF3569150.1"/>
    <property type="molecule type" value="Genomic_DNA"/>
</dbReference>
<dbReference type="Pfam" id="PF02770">
    <property type="entry name" value="Acyl-CoA_dh_M"/>
    <property type="match status" value="1"/>
</dbReference>
<evidence type="ECO:0000256" key="2">
    <source>
        <dbReference type="ARBA" id="ARBA00009347"/>
    </source>
</evidence>
<comment type="subunit">
    <text evidence="3">Homodimer.</text>
</comment>
<dbReference type="PANTHER" id="PTHR48083:SF13">
    <property type="entry name" value="ACYL-COA DEHYDROGENASE FAMILY MEMBER 11"/>
    <property type="match status" value="1"/>
</dbReference>
<keyword evidence="12" id="KW-1185">Reference proteome</keyword>
<dbReference type="InterPro" id="IPR006091">
    <property type="entry name" value="Acyl-CoA_Oxase/DH_mid-dom"/>
</dbReference>
<dbReference type="Gene3D" id="1.20.140.10">
    <property type="entry name" value="Butyryl-CoA Dehydrogenase, subunit A, domain 3"/>
    <property type="match status" value="1"/>
</dbReference>
<sequence length="402" mass="44708">MDFVPDARTESLRADLLAYMDECVYPVERQFHDTSDGTWHRPAVMAELQAEAKRRGLWNLFLPDSEHGAGLSVTQYAPLAEVTGWSPAIAPEALNCAPPDTGNMELLSMFATPEQQARWLTPLLDGEIRSAFCMTEPEVSSSDPGNLTTRIERDGDEYVITGRKWWSTGALSEDCRVLIVVGVSDPGAPPRDRYTMVLVPRETAGIEFVRGLSMFGFTHSASGGHAEIAFREVRVPRESLLGVEGQGQALAQARLGPGRIHHCMRLIGMAERALSLMCERALSRQTFGHALADHGAVRDWIAESRVRIDQVRLLVLRAADLIDRVRAVREEVSAIKVAAPAVTEWVMDKAIQVYGAAGLSQDTPLAELWVQARTMRFIDGPDEVHRMVVARRELARYRRQLR</sequence>
<dbReference type="RefSeq" id="WP_387403897.1">
    <property type="nucleotide sequence ID" value="NZ_JBIAQY010000004.1"/>
</dbReference>
<accession>A0ABW6S141</accession>
<dbReference type="InterPro" id="IPR037069">
    <property type="entry name" value="AcylCoA_DH/ox_N_sf"/>
</dbReference>
<evidence type="ECO:0000259" key="9">
    <source>
        <dbReference type="Pfam" id="PF02770"/>
    </source>
</evidence>
<dbReference type="Pfam" id="PF00441">
    <property type="entry name" value="Acyl-CoA_dh_1"/>
    <property type="match status" value="1"/>
</dbReference>
<comment type="similarity">
    <text evidence="2 7">Belongs to the acyl-CoA dehydrogenase family.</text>
</comment>
<evidence type="ECO:0000256" key="1">
    <source>
        <dbReference type="ARBA" id="ARBA00001974"/>
    </source>
</evidence>
<evidence type="ECO:0000256" key="5">
    <source>
        <dbReference type="ARBA" id="ARBA00022827"/>
    </source>
</evidence>
<feature type="domain" description="Acyl-CoA oxidase/dehydrogenase middle" evidence="9">
    <location>
        <begin position="131"/>
        <end position="216"/>
    </location>
</feature>
<keyword evidence="6 7" id="KW-0560">Oxidoreductase</keyword>
<protein>
    <submittedName>
        <fullName evidence="11">Acyl-CoA dehydrogenase family protein</fullName>
    </submittedName>
</protein>